<feature type="domain" description="Fimbrial-type adhesion" evidence="6">
    <location>
        <begin position="187"/>
        <end position="331"/>
    </location>
</feature>
<dbReference type="Proteomes" id="UP000294963">
    <property type="component" value="Unassembled WGS sequence"/>
</dbReference>
<dbReference type="Pfam" id="PF22003">
    <property type="entry name" value="MrkDrd"/>
    <property type="match status" value="1"/>
</dbReference>
<feature type="signal peptide" evidence="5">
    <location>
        <begin position="1"/>
        <end position="29"/>
    </location>
</feature>
<dbReference type="Gene3D" id="2.60.40.1090">
    <property type="entry name" value="Fimbrial-type adhesion domain"/>
    <property type="match status" value="1"/>
</dbReference>
<comment type="caution">
    <text evidence="8">The sequence shown here is derived from an EMBL/GenBank/DDBJ whole genome shotgun (WGS) entry which is preliminary data.</text>
</comment>
<dbReference type="GO" id="GO:0009289">
    <property type="term" value="C:pilus"/>
    <property type="evidence" value="ECO:0007669"/>
    <property type="project" value="UniProtKB-SubCell"/>
</dbReference>
<evidence type="ECO:0000259" key="6">
    <source>
        <dbReference type="Pfam" id="PF00419"/>
    </source>
</evidence>
<evidence type="ECO:0000313" key="8">
    <source>
        <dbReference type="EMBL" id="TCM66603.1"/>
    </source>
</evidence>
<dbReference type="PANTHER" id="PTHR33420">
    <property type="entry name" value="FIMBRIAL SUBUNIT ELFA-RELATED"/>
    <property type="match status" value="1"/>
</dbReference>
<evidence type="ECO:0000256" key="4">
    <source>
        <dbReference type="ARBA" id="ARBA00023263"/>
    </source>
</evidence>
<comment type="subcellular location">
    <subcellularLocation>
        <location evidence="1">Fimbrium</location>
    </subcellularLocation>
</comment>
<dbReference type="PANTHER" id="PTHR33420:SF3">
    <property type="entry name" value="FIMBRIAL SUBUNIT ELFA"/>
    <property type="match status" value="1"/>
</dbReference>
<dbReference type="SUPFAM" id="SSF49401">
    <property type="entry name" value="Bacterial adhesins"/>
    <property type="match status" value="1"/>
</dbReference>
<feature type="domain" description="MrkD-like receptor binding" evidence="7">
    <location>
        <begin position="44"/>
        <end position="182"/>
    </location>
</feature>
<evidence type="ECO:0000256" key="3">
    <source>
        <dbReference type="ARBA" id="ARBA00022729"/>
    </source>
</evidence>
<dbReference type="InterPro" id="IPR000259">
    <property type="entry name" value="Adhesion_dom_fimbrial"/>
</dbReference>
<keyword evidence="9" id="KW-1185">Reference proteome</keyword>
<dbReference type="InterPro" id="IPR008966">
    <property type="entry name" value="Adhesion_dom_sf"/>
</dbReference>
<evidence type="ECO:0000256" key="2">
    <source>
        <dbReference type="ARBA" id="ARBA00006671"/>
    </source>
</evidence>
<dbReference type="Gene3D" id="2.60.40.3310">
    <property type="match status" value="1"/>
</dbReference>
<dbReference type="OrthoDB" id="6496051at2"/>
<feature type="chain" id="PRO_5020475625" evidence="5">
    <location>
        <begin position="30"/>
        <end position="331"/>
    </location>
</feature>
<reference evidence="8 9" key="1">
    <citation type="submission" date="2019-03" db="EMBL/GenBank/DDBJ databases">
        <title>Genomic analyses of the natural microbiome of Caenorhabditis elegans.</title>
        <authorList>
            <person name="Samuel B."/>
        </authorList>
    </citation>
    <scope>NUCLEOTIDE SEQUENCE [LARGE SCALE GENOMIC DNA]</scope>
    <source>
        <strain evidence="8 9">JUb89</strain>
    </source>
</reference>
<organism evidence="8 9">
    <name type="scientific">Acinetobacter calcoaceticus</name>
    <dbReference type="NCBI Taxonomy" id="471"/>
    <lineage>
        <taxon>Bacteria</taxon>
        <taxon>Pseudomonadati</taxon>
        <taxon>Pseudomonadota</taxon>
        <taxon>Gammaproteobacteria</taxon>
        <taxon>Moraxellales</taxon>
        <taxon>Moraxellaceae</taxon>
        <taxon>Acinetobacter</taxon>
        <taxon>Acinetobacter calcoaceticus/baumannii complex</taxon>
    </lineage>
</organism>
<sequence length="331" mass="35954">MSIVMHFLQQSRVFWLLALVAGCSGSSWSSCPLLDSNLVAEDLHLDLGQISFSANKRIGDVIMSRGFPIQSQLNWGGCDQSAVLMGKILSAQASKLDTSIFNTNIEGVGIRLSQRFASQRIEFPYQHPINGQNDLAGGRLQVELIKTADQIGSGVLNIGNFASIYLDKSGPSKPLLNIILSGSGNSLVPSSCIIDEQSREQFIDLMPIRLGEMKAVGSTAHEQRFNIQLSCPQSYQVQKLKLGFKYNVDTHHAAANVIANQSSASAAKGVGLQILTANQRTVIANGEKVAIEPVSAQAQPSLDLIARYYQTQQRITAGEVRSTITFNIDYQ</sequence>
<accession>A0A4R1Y3G7</accession>
<protein>
    <submittedName>
        <fullName evidence="8">Type 1 fimbria pilin</fullName>
    </submittedName>
</protein>
<comment type="similarity">
    <text evidence="2">Belongs to the fimbrial protein family.</text>
</comment>
<dbReference type="InterPro" id="IPR050263">
    <property type="entry name" value="Bact_Fimbrial_Adh_Pro"/>
</dbReference>
<keyword evidence="3 5" id="KW-0732">Signal</keyword>
<gene>
    <name evidence="8" type="ORF">EC844_11246</name>
</gene>
<evidence type="ECO:0000259" key="7">
    <source>
        <dbReference type="Pfam" id="PF22003"/>
    </source>
</evidence>
<evidence type="ECO:0000256" key="5">
    <source>
        <dbReference type="SAM" id="SignalP"/>
    </source>
</evidence>
<dbReference type="InterPro" id="IPR036937">
    <property type="entry name" value="Adhesion_dom_fimbrial_sf"/>
</dbReference>
<dbReference type="InterPro" id="IPR054160">
    <property type="entry name" value="MrkD_recept-bd"/>
</dbReference>
<dbReference type="AlphaFoldDB" id="A0A4R1Y3G7"/>
<keyword evidence="4" id="KW-0281">Fimbrium</keyword>
<dbReference type="Pfam" id="PF00419">
    <property type="entry name" value="Fimbrial"/>
    <property type="match status" value="1"/>
</dbReference>
<evidence type="ECO:0000256" key="1">
    <source>
        <dbReference type="ARBA" id="ARBA00004561"/>
    </source>
</evidence>
<proteinExistence type="inferred from homology"/>
<name>A0A4R1Y3G7_ACICA</name>
<dbReference type="GO" id="GO:0043709">
    <property type="term" value="P:cell adhesion involved in single-species biofilm formation"/>
    <property type="evidence" value="ECO:0007669"/>
    <property type="project" value="TreeGrafter"/>
</dbReference>
<dbReference type="EMBL" id="SLVJ01000012">
    <property type="protein sequence ID" value="TCM66603.1"/>
    <property type="molecule type" value="Genomic_DNA"/>
</dbReference>
<evidence type="ECO:0000313" key="9">
    <source>
        <dbReference type="Proteomes" id="UP000294963"/>
    </source>
</evidence>